<evidence type="ECO:0000256" key="1">
    <source>
        <dbReference type="SAM" id="MobiDB-lite"/>
    </source>
</evidence>
<keyword evidence="2" id="KW-1133">Transmembrane helix</keyword>
<evidence type="ECO:0000256" key="2">
    <source>
        <dbReference type="SAM" id="Phobius"/>
    </source>
</evidence>
<dbReference type="InterPro" id="IPR013783">
    <property type="entry name" value="Ig-like_fold"/>
</dbReference>
<keyword evidence="2" id="KW-0472">Membrane</keyword>
<accession>A0ABU0RE14</accession>
<dbReference type="Gene3D" id="2.60.40.10">
    <property type="entry name" value="Immunoglobulins"/>
    <property type="match status" value="1"/>
</dbReference>
<feature type="transmembrane region" description="Helical" evidence="2">
    <location>
        <begin position="27"/>
        <end position="51"/>
    </location>
</feature>
<name>A0ABU0RE14_9MICO</name>
<protein>
    <recommendedName>
        <fullName evidence="5">Alternate signal-mediated exported protein</fullName>
    </recommendedName>
</protein>
<dbReference type="RefSeq" id="WP_307043647.1">
    <property type="nucleotide sequence ID" value="NZ_JAUSYY010000001.1"/>
</dbReference>
<keyword evidence="4" id="KW-1185">Reference proteome</keyword>
<comment type="caution">
    <text evidence="3">The sequence shown here is derived from an EMBL/GenBank/DDBJ whole genome shotgun (WGS) entry which is preliminary data.</text>
</comment>
<feature type="region of interest" description="Disordered" evidence="1">
    <location>
        <begin position="59"/>
        <end position="79"/>
    </location>
</feature>
<keyword evidence="2" id="KW-0812">Transmembrane</keyword>
<dbReference type="Proteomes" id="UP001239083">
    <property type="component" value="Unassembled WGS sequence"/>
</dbReference>
<reference evidence="3 4" key="1">
    <citation type="submission" date="2023-07" db="EMBL/GenBank/DDBJ databases">
        <title>Comparative genomics of wheat-associated soil bacteria to identify genetic determinants of phenazine resistance.</title>
        <authorList>
            <person name="Mouncey N."/>
        </authorList>
    </citation>
    <scope>NUCLEOTIDE SEQUENCE [LARGE SCALE GENOMIC DNA]</scope>
    <source>
        <strain evidence="3 4">V3I3</strain>
    </source>
</reference>
<sequence length="244" mass="23966">MPRPRDPSTSTAVIAASRGRRRSRRSAALGVAATAAVVLAVGGLATVVNVLGPNAASQSALTSESAADTAPEAGSEARTDAPAAFRLAAPEQVNLCGAPVAAATDASGSGLVVTVEPPAALAPGATGDARVTVTNAGSTPVAGELRIAPALTIAGDGITRWHTNGAVADALTPVTLEPGASATLDGPVTAVACSSDDELAKAFPPALPPLVPGDYAVTAVVMFIDHETGAIDYLVSPLAPLQVL</sequence>
<gene>
    <name evidence="3" type="ORF">QFZ26_003066</name>
</gene>
<organism evidence="3 4">
    <name type="scientific">Agromyces ramosus</name>
    <dbReference type="NCBI Taxonomy" id="33879"/>
    <lineage>
        <taxon>Bacteria</taxon>
        <taxon>Bacillati</taxon>
        <taxon>Actinomycetota</taxon>
        <taxon>Actinomycetes</taxon>
        <taxon>Micrococcales</taxon>
        <taxon>Microbacteriaceae</taxon>
        <taxon>Agromyces</taxon>
    </lineage>
</organism>
<dbReference type="EMBL" id="JAUSYY010000001">
    <property type="protein sequence ID" value="MDQ0895511.1"/>
    <property type="molecule type" value="Genomic_DNA"/>
</dbReference>
<evidence type="ECO:0008006" key="5">
    <source>
        <dbReference type="Google" id="ProtNLM"/>
    </source>
</evidence>
<evidence type="ECO:0000313" key="4">
    <source>
        <dbReference type="Proteomes" id="UP001239083"/>
    </source>
</evidence>
<evidence type="ECO:0000313" key="3">
    <source>
        <dbReference type="EMBL" id="MDQ0895511.1"/>
    </source>
</evidence>
<proteinExistence type="predicted"/>